<accession>A0A4Q9DNS5</accession>
<dbReference type="Pfam" id="PF17853">
    <property type="entry name" value="GGDEF_2"/>
    <property type="match status" value="1"/>
</dbReference>
<dbReference type="InterPro" id="IPR041522">
    <property type="entry name" value="CdaR_GGDEF"/>
</dbReference>
<evidence type="ECO:0000313" key="8">
    <source>
        <dbReference type="Proteomes" id="UP000293142"/>
    </source>
</evidence>
<dbReference type="Gene3D" id="1.10.10.60">
    <property type="entry name" value="Homeodomain-like"/>
    <property type="match status" value="2"/>
</dbReference>
<keyword evidence="1" id="KW-0805">Transcription regulation</keyword>
<dbReference type="SUPFAM" id="SSF46689">
    <property type="entry name" value="Homeodomain-like"/>
    <property type="match status" value="2"/>
</dbReference>
<keyword evidence="5" id="KW-0472">Membrane</keyword>
<dbReference type="GO" id="GO:0043565">
    <property type="term" value="F:sequence-specific DNA binding"/>
    <property type="evidence" value="ECO:0007669"/>
    <property type="project" value="InterPro"/>
</dbReference>
<gene>
    <name evidence="7" type="ORF">EYB31_22170</name>
</gene>
<keyword evidence="8" id="KW-1185">Reference proteome</keyword>
<protein>
    <submittedName>
        <fullName evidence="7">AraC family transcriptional regulator</fullName>
    </submittedName>
</protein>
<proteinExistence type="predicted"/>
<dbReference type="OrthoDB" id="1975037at2"/>
<dbReference type="PROSITE" id="PS01124">
    <property type="entry name" value="HTH_ARAC_FAMILY_2"/>
    <property type="match status" value="1"/>
</dbReference>
<keyword evidence="5" id="KW-1133">Transmembrane helix</keyword>
<feature type="coiled-coil region" evidence="4">
    <location>
        <begin position="345"/>
        <end position="379"/>
    </location>
</feature>
<evidence type="ECO:0000259" key="6">
    <source>
        <dbReference type="PROSITE" id="PS01124"/>
    </source>
</evidence>
<dbReference type="GO" id="GO:0003700">
    <property type="term" value="F:DNA-binding transcription factor activity"/>
    <property type="evidence" value="ECO:0007669"/>
    <property type="project" value="InterPro"/>
</dbReference>
<dbReference type="InterPro" id="IPR018062">
    <property type="entry name" value="HTH_AraC-typ_CS"/>
</dbReference>
<evidence type="ECO:0000313" key="7">
    <source>
        <dbReference type="EMBL" id="TBL75702.1"/>
    </source>
</evidence>
<evidence type="ECO:0000256" key="4">
    <source>
        <dbReference type="SAM" id="Coils"/>
    </source>
</evidence>
<sequence>MRGWKSLARTPVISWMQRRFYRKSLLIVLLVTCVPTLLVGIGVNWIGISQLEKNVSAAREAQVKVSIERTDELFTHLEKNATQWAFNPVLGPKLLNLATYYDYEHIREIIKTLILLKGSSPLVEEAYLYLDTPGSIFSEEGGVTPVGDPQEKRRFHALLEEPQTTYWLSSFGLMQPGTGDAPPALIYRLPAGSVQSSAALIVYLNKSKMAQMLGEPPSGVKSSSFLITSEGSWIVTAEDHKPTVWEEDLRQAVLAKGKREGTFIYSWKGRGEQYSVSYSTSKRLGQSWTYVSYVSLSEMAAPVLLVSRFIYAISLGGLLTGIVISVLASRKLYEPIRYLTGLFRMNRRMNALEDVDNEVEFIEREWKQLTEKSRSLQERVQEQLPRLREGFLMQLLQGHFYSWTEDEVRQRMRQLEWVLEDDRFAVVIVQLHGFSKLTGRFLQSDTQLVSYATANIIEESAKSRFAKTEVINFQDMSAGLLILFPEDRPTEQIKLELYEYAEHLTTVLNDIIKMGVTVCLGRLTSYATQIPVALEEARRTVKNRKLAESNQILDADDYAGQYQAPVQYPYAAESDMIQAIRTGQLEDALAALRQFFRELNDHMGIQLLFTQGMFQLLGNVQFGFLKAGYDPYKYNAAADLHAELARLSEPEEAVSWFERKVVRPYVEEVQQIIDSQDQKYKIIVDKMIATLHEDYHTDISLEACASEHGVNPFSLSRIFKQLTGVNFIEYLTQVRLDHSKRLLAETDAKINEIAERVGYQPTYFNRIFKKYEGVTPSRYRELHIK</sequence>
<dbReference type="InterPro" id="IPR018060">
    <property type="entry name" value="HTH_AraC"/>
</dbReference>
<dbReference type="EMBL" id="SIRE01000016">
    <property type="protein sequence ID" value="TBL75702.1"/>
    <property type="molecule type" value="Genomic_DNA"/>
</dbReference>
<keyword evidence="5" id="KW-0812">Transmembrane</keyword>
<comment type="caution">
    <text evidence="7">The sequence shown here is derived from an EMBL/GenBank/DDBJ whole genome shotgun (WGS) entry which is preliminary data.</text>
</comment>
<reference evidence="7 8" key="1">
    <citation type="submission" date="2019-02" db="EMBL/GenBank/DDBJ databases">
        <title>Paenibacillus sp. nov., isolated from surface-sterilized tissue of Thalictrum simplex L.</title>
        <authorList>
            <person name="Tuo L."/>
        </authorList>
    </citation>
    <scope>NUCLEOTIDE SEQUENCE [LARGE SCALE GENOMIC DNA]</scope>
    <source>
        <strain evidence="7 8">N2SHLJ1</strain>
    </source>
</reference>
<dbReference type="RefSeq" id="WP_131015613.1">
    <property type="nucleotide sequence ID" value="NZ_SIRE01000016.1"/>
</dbReference>
<evidence type="ECO:0000256" key="2">
    <source>
        <dbReference type="ARBA" id="ARBA00023125"/>
    </source>
</evidence>
<dbReference type="InterPro" id="IPR009057">
    <property type="entry name" value="Homeodomain-like_sf"/>
</dbReference>
<dbReference type="PANTHER" id="PTHR43280:SF28">
    <property type="entry name" value="HTH-TYPE TRANSCRIPTIONAL ACTIVATOR RHAS"/>
    <property type="match status" value="1"/>
</dbReference>
<dbReference type="PROSITE" id="PS00041">
    <property type="entry name" value="HTH_ARAC_FAMILY_1"/>
    <property type="match status" value="1"/>
</dbReference>
<dbReference type="SMART" id="SM00342">
    <property type="entry name" value="HTH_ARAC"/>
    <property type="match status" value="1"/>
</dbReference>
<evidence type="ECO:0000256" key="3">
    <source>
        <dbReference type="ARBA" id="ARBA00023163"/>
    </source>
</evidence>
<dbReference type="Proteomes" id="UP000293142">
    <property type="component" value="Unassembled WGS sequence"/>
</dbReference>
<evidence type="ECO:0000256" key="1">
    <source>
        <dbReference type="ARBA" id="ARBA00023015"/>
    </source>
</evidence>
<keyword evidence="3" id="KW-0804">Transcription</keyword>
<feature type="domain" description="HTH araC/xylS-type" evidence="6">
    <location>
        <begin position="685"/>
        <end position="782"/>
    </location>
</feature>
<dbReference type="Pfam" id="PF12833">
    <property type="entry name" value="HTH_18"/>
    <property type="match status" value="1"/>
</dbReference>
<dbReference type="PANTHER" id="PTHR43280">
    <property type="entry name" value="ARAC-FAMILY TRANSCRIPTIONAL REGULATOR"/>
    <property type="match status" value="1"/>
</dbReference>
<dbReference type="AlphaFoldDB" id="A0A4Q9DNS5"/>
<keyword evidence="4" id="KW-0175">Coiled coil</keyword>
<evidence type="ECO:0000256" key="5">
    <source>
        <dbReference type="SAM" id="Phobius"/>
    </source>
</evidence>
<feature type="transmembrane region" description="Helical" evidence="5">
    <location>
        <begin position="25"/>
        <end position="46"/>
    </location>
</feature>
<keyword evidence="2" id="KW-0238">DNA-binding</keyword>
<organism evidence="7 8">
    <name type="scientific">Paenibacillus thalictri</name>
    <dbReference type="NCBI Taxonomy" id="2527873"/>
    <lineage>
        <taxon>Bacteria</taxon>
        <taxon>Bacillati</taxon>
        <taxon>Bacillota</taxon>
        <taxon>Bacilli</taxon>
        <taxon>Bacillales</taxon>
        <taxon>Paenibacillaceae</taxon>
        <taxon>Paenibacillus</taxon>
    </lineage>
</organism>
<name>A0A4Q9DNS5_9BACL</name>